<keyword evidence="4" id="KW-1003">Cell membrane</keyword>
<dbReference type="PANTHER" id="PTHR13667">
    <property type="entry name" value="HOMOLOC-13"/>
    <property type="match status" value="1"/>
</dbReference>
<evidence type="ECO:0000256" key="2">
    <source>
        <dbReference type="ARBA" id="ARBA00004430"/>
    </source>
</evidence>
<keyword evidence="11" id="KW-0206">Cytoskeleton</keyword>
<reference evidence="15" key="1">
    <citation type="submission" date="2025-08" db="UniProtKB">
        <authorList>
            <consortium name="RefSeq"/>
        </authorList>
    </citation>
    <scope>IDENTIFICATION</scope>
</reference>
<sequence>MTGCVAELFFWTVGSNVYIPDNITGCHVYHEKDERVSRAEHPYWHEKQIYTESRDITWSLRNKRPDKLRDTLKEVEILLSQYKCVKASWKNKVVLQIILSNGYLITYLVKENVADIEKVLIDKSLCGKLSGEFISDALLTNSFIILSYPNLAKLDYVYFQKRSNAGDVGKKIEKVSAFDPKFGHFQIPGPSTRRVNRHLSYCSDRNLLLVWCSINPKDGCPWSPLVSDCEQANLVLLSINGPRLEVISHVKTEYNLLNATLSKKTQQIITVELVSSRSEETTVERGTYEILKTKLQQSRSISMTLPSLFTCLSVHPSTNRLLFGCQDGTLVMFDETFMTMHSTQASLIPVNIKWHSNGAVAFVVSASGNLQLFDLALNHLNFQLLGDQFSSEKVLKTDMFFKKTIFFQDMQWNDCDNDTELSKNSQFLLLIFNKGPLAVLQLYFGLMSQEGLSVLELIKEYIKHQQLYEATNLLCSLHWENDGPSCYAGISAIANYLLRLPLNAERESYLEKTLGMFYSPVKTSIANILEYRDPICRLARRFFHLLLRYSRFEKAFLLAVDIGSEDLFMDLHYTAVDHNETSLAEVSKKKAEEIQELGINSSEEEESSESDYHSDYYQNPLQSYHPSNSDFVEKVMHHPKIKKSPSLQERCPSRVPKLRLRHRTENTDKESTVDYFHSATSFQPSENYHDAIGKELVNELIQDYTDALLDKPTIDVDGTSHVFTYL</sequence>
<evidence type="ECO:0000256" key="9">
    <source>
        <dbReference type="ARBA" id="ARBA00023069"/>
    </source>
</evidence>
<name>A0A6P7SMT7_9MOLL</name>
<dbReference type="Gene3D" id="2.130.10.10">
    <property type="entry name" value="YVTN repeat-like/Quinoprotein amine dehydrogenase"/>
    <property type="match status" value="1"/>
</dbReference>
<dbReference type="GO" id="GO:0045184">
    <property type="term" value="P:establishment of protein localization"/>
    <property type="evidence" value="ECO:0007669"/>
    <property type="project" value="TreeGrafter"/>
</dbReference>
<evidence type="ECO:0000256" key="3">
    <source>
        <dbReference type="ARBA" id="ARBA00006059"/>
    </source>
</evidence>
<evidence type="ECO:0000256" key="4">
    <source>
        <dbReference type="ARBA" id="ARBA00022475"/>
    </source>
</evidence>
<feature type="region of interest" description="Disordered" evidence="13">
    <location>
        <begin position="597"/>
        <end position="618"/>
    </location>
</feature>
<evidence type="ECO:0000256" key="12">
    <source>
        <dbReference type="ARBA" id="ARBA00023273"/>
    </source>
</evidence>
<keyword evidence="8" id="KW-0970">Cilium biogenesis/degradation</keyword>
<dbReference type="KEGG" id="osn:115214314"/>
<dbReference type="GO" id="GO:0044782">
    <property type="term" value="P:cilium organization"/>
    <property type="evidence" value="ECO:0007669"/>
    <property type="project" value="TreeGrafter"/>
</dbReference>
<accession>A0A6P7SMT7</accession>
<dbReference type="InterPro" id="IPR015943">
    <property type="entry name" value="WD40/YVTN_repeat-like_dom_sf"/>
</dbReference>
<evidence type="ECO:0000256" key="13">
    <source>
        <dbReference type="SAM" id="MobiDB-lite"/>
    </source>
</evidence>
<dbReference type="GO" id="GO:0005886">
    <property type="term" value="C:plasma membrane"/>
    <property type="evidence" value="ECO:0007669"/>
    <property type="project" value="UniProtKB-SubCell"/>
</dbReference>
<evidence type="ECO:0000256" key="1">
    <source>
        <dbReference type="ARBA" id="ARBA00004236"/>
    </source>
</evidence>
<evidence type="ECO:0000256" key="6">
    <source>
        <dbReference type="ARBA" id="ARBA00022574"/>
    </source>
</evidence>
<gene>
    <name evidence="15" type="primary">LOC115214314</name>
</gene>
<protein>
    <submittedName>
        <fullName evidence="15">WD repeat-containing and planar cell polarity effector protein fritz homolog</fullName>
    </submittedName>
</protein>
<evidence type="ECO:0000256" key="11">
    <source>
        <dbReference type="ARBA" id="ARBA00023212"/>
    </source>
</evidence>
<comment type="similarity">
    <text evidence="3">Belongs to the WD repeat fritz family.</text>
</comment>
<evidence type="ECO:0000256" key="7">
    <source>
        <dbReference type="ARBA" id="ARBA00022737"/>
    </source>
</evidence>
<dbReference type="AlphaFoldDB" id="A0A6P7SMT7"/>
<evidence type="ECO:0000256" key="10">
    <source>
        <dbReference type="ARBA" id="ARBA00023136"/>
    </source>
</evidence>
<keyword evidence="6" id="KW-0853">WD repeat</keyword>
<dbReference type="SUPFAM" id="SSF50978">
    <property type="entry name" value="WD40 repeat-like"/>
    <property type="match status" value="1"/>
</dbReference>
<evidence type="ECO:0000313" key="15">
    <source>
        <dbReference type="RefSeq" id="XP_029639348.1"/>
    </source>
</evidence>
<organism evidence="14 15">
    <name type="scientific">Octopus sinensis</name>
    <name type="common">East Asian common octopus</name>
    <dbReference type="NCBI Taxonomy" id="2607531"/>
    <lineage>
        <taxon>Eukaryota</taxon>
        <taxon>Metazoa</taxon>
        <taxon>Spiralia</taxon>
        <taxon>Lophotrochozoa</taxon>
        <taxon>Mollusca</taxon>
        <taxon>Cephalopoda</taxon>
        <taxon>Coleoidea</taxon>
        <taxon>Octopodiformes</taxon>
        <taxon>Octopoda</taxon>
        <taxon>Incirrata</taxon>
        <taxon>Octopodidae</taxon>
        <taxon>Octopus</taxon>
    </lineage>
</organism>
<keyword evidence="10" id="KW-0472">Membrane</keyword>
<dbReference type="InterPro" id="IPR024511">
    <property type="entry name" value="Frtz"/>
</dbReference>
<keyword evidence="5" id="KW-0963">Cytoplasm</keyword>
<keyword evidence="14" id="KW-1185">Reference proteome</keyword>
<dbReference type="Pfam" id="PF11768">
    <property type="entry name" value="Frtz"/>
    <property type="match status" value="1"/>
</dbReference>
<comment type="subcellular location">
    <subcellularLocation>
        <location evidence="1">Cell membrane</location>
    </subcellularLocation>
    <subcellularLocation>
        <location evidence="2">Cytoplasm</location>
        <location evidence="2">Cytoskeleton</location>
        <location evidence="2">Cilium axoneme</location>
    </subcellularLocation>
</comment>
<evidence type="ECO:0000256" key="8">
    <source>
        <dbReference type="ARBA" id="ARBA00022794"/>
    </source>
</evidence>
<keyword evidence="7" id="KW-0677">Repeat</keyword>
<keyword evidence="12" id="KW-0966">Cell projection</keyword>
<dbReference type="InterPro" id="IPR036322">
    <property type="entry name" value="WD40_repeat_dom_sf"/>
</dbReference>
<dbReference type="PANTHER" id="PTHR13667:SF5">
    <property type="entry name" value="WD REPEAT-CONTAINING AND PLANAR CELL POLARITY EFFECTOR PROTEIN FRITZ HOMOLOG"/>
    <property type="match status" value="1"/>
</dbReference>
<dbReference type="RefSeq" id="XP_029639348.1">
    <property type="nucleotide sequence ID" value="XM_029783488.2"/>
</dbReference>
<dbReference type="GO" id="GO:0097541">
    <property type="term" value="C:axonemal basal plate"/>
    <property type="evidence" value="ECO:0007669"/>
    <property type="project" value="TreeGrafter"/>
</dbReference>
<evidence type="ECO:0000256" key="5">
    <source>
        <dbReference type="ARBA" id="ARBA00022490"/>
    </source>
</evidence>
<keyword evidence="9" id="KW-0969">Cilium</keyword>
<dbReference type="GO" id="GO:0007399">
    <property type="term" value="P:nervous system development"/>
    <property type="evidence" value="ECO:0007669"/>
    <property type="project" value="TreeGrafter"/>
</dbReference>
<evidence type="ECO:0000313" key="14">
    <source>
        <dbReference type="Proteomes" id="UP000515154"/>
    </source>
</evidence>
<proteinExistence type="inferred from homology"/>
<dbReference type="Proteomes" id="UP000515154">
    <property type="component" value="Linkage group LG7"/>
</dbReference>